<organism evidence="3 4">
    <name type="scientific">Mobiluncus curtisii</name>
    <dbReference type="NCBI Taxonomy" id="2051"/>
    <lineage>
        <taxon>Bacteria</taxon>
        <taxon>Bacillati</taxon>
        <taxon>Actinomycetota</taxon>
        <taxon>Actinomycetes</taxon>
        <taxon>Actinomycetales</taxon>
        <taxon>Actinomycetaceae</taxon>
        <taxon>Mobiluncus</taxon>
    </lineage>
</organism>
<dbReference type="Gene3D" id="2.60.40.10">
    <property type="entry name" value="Immunoglobulins"/>
    <property type="match status" value="7"/>
</dbReference>
<accession>A0A7Y0UH13</accession>
<name>A0A7Y0UH13_9ACTO</name>
<evidence type="ECO:0000313" key="3">
    <source>
        <dbReference type="EMBL" id="NMW87184.1"/>
    </source>
</evidence>
<dbReference type="RefSeq" id="WP_169770666.1">
    <property type="nucleotide sequence ID" value="NZ_JABCUI010000002.1"/>
</dbReference>
<dbReference type="GO" id="GO:0005975">
    <property type="term" value="P:carbohydrate metabolic process"/>
    <property type="evidence" value="ECO:0007669"/>
    <property type="project" value="UniProtKB-ARBA"/>
</dbReference>
<dbReference type="Proteomes" id="UP000553981">
    <property type="component" value="Unassembled WGS sequence"/>
</dbReference>
<evidence type="ECO:0000256" key="2">
    <source>
        <dbReference type="SAM" id="Phobius"/>
    </source>
</evidence>
<feature type="compositionally biased region" description="Polar residues" evidence="1">
    <location>
        <begin position="750"/>
        <end position="765"/>
    </location>
</feature>
<comment type="caution">
    <text evidence="3">The sequence shown here is derived from an EMBL/GenBank/DDBJ whole genome shotgun (WGS) entry which is preliminary data.</text>
</comment>
<dbReference type="GO" id="GO:0016020">
    <property type="term" value="C:membrane"/>
    <property type="evidence" value="ECO:0007669"/>
    <property type="project" value="InterPro"/>
</dbReference>
<dbReference type="InterPro" id="IPR013783">
    <property type="entry name" value="Ig-like_fold"/>
</dbReference>
<dbReference type="Pfam" id="PF05345">
    <property type="entry name" value="He_PIG"/>
    <property type="match status" value="4"/>
</dbReference>
<feature type="transmembrane region" description="Helical" evidence="2">
    <location>
        <begin position="1035"/>
        <end position="1055"/>
    </location>
</feature>
<gene>
    <name evidence="3" type="ORF">HHJ67_05385</name>
</gene>
<feature type="region of interest" description="Disordered" evidence="1">
    <location>
        <begin position="716"/>
        <end position="765"/>
    </location>
</feature>
<keyword evidence="2" id="KW-0472">Membrane</keyword>
<dbReference type="AlphaFoldDB" id="A0A7Y0UH13"/>
<keyword evidence="2" id="KW-1133">Transmembrane helix</keyword>
<sequence>MKPYSIHASATGDNSGVNATPITATASGLPQGVTYTVTRDSGSDQRGVTVAFSGTAKKPGVYPVTVSFERANTTGRGTVARFNIHVSDTTAPVIQPISDKTLKTDSKITPGKNRVNIPFQITDNSGVYIVSSVTGLPKGLAWTKSGITGNIDPSETGKTFDVTVNAEDTIIPGHPTHEINKSSESFRITVVDGTEPDIGTTDFAGLTDRLEPQPGQVSREVSFELVTGDNSGINPDVSFSRPLPDGLKYDKFTKMITGRLEPHTFLQTPYRLTVTAKDTAGNVRNKLMTITISDGTEPQITFTDQTANTGDNFSYTFPNVSDNSGNKPKVTLEGIPRGLGWNDVSYTLSGTILPELARNNGVNKMTVVSRDLAGNSTNPKVFTLKVIDTTPPEIPEIIKDKDGNPLVVDGLHVLNDDTTTTEDVYTRQIVATDNSESDLKYDISGLPLGIGYDEDTGLISGMTKKPGVYPIDVKVTDLSGNTSVGARYNLTVLDKTLPSMVGDPQLTGETSVKNEVELQFSDNDGFPPSLELGQMPQNNATQNIATEVVQDPATGLTTLKVTVIARTPGVREFPVTVTDRAGNAYTDKVVISIVDTTPPTISGGPFKCETGKPCNKKINVNDNSGGKTTVNVDNPGQLPPGVTIDPDGNITGSTDKPGEYRVDVSAKDESDNKTKAVVVIIVTDSTPPTVTIDGKDTRDSNAEYTLEVGFPINPIRLETSDNSGEATRLEFGPLPDGLQSAPDRKGGTISGTPTKTGDYTTHATLSDPSGNITRFTILFHIIDTTAPKATGGEGSKMVNGYIQWTVEAGTDIELKINVKDNNPGVKPLVSLASGKLPDNTELSQDGVLKGKPRDIGVYNSIWRVADPAGNKTDIQVRVNVVDTTPPMIVMPKTLSLPACETMVNLTYPIQILDSARNGAVEVTNTTGAPDGLKYSHADFIKDRQFFGILGKKAKPGTVYHPEFTARDKAGNLATETGTIKIVACTPEEIEKALKNAPQVPDGLRDGYPDADISGGNNVGGNIGPRASAGTLAKTGVALGGLALVGAMAGLGVMAARKSRKQMK</sequence>
<evidence type="ECO:0000313" key="4">
    <source>
        <dbReference type="Proteomes" id="UP000553981"/>
    </source>
</evidence>
<dbReference type="EMBL" id="JABCUI010000002">
    <property type="protein sequence ID" value="NMW87184.1"/>
    <property type="molecule type" value="Genomic_DNA"/>
</dbReference>
<protein>
    <submittedName>
        <fullName evidence="3">Cell wall-binding protein</fullName>
    </submittedName>
</protein>
<proteinExistence type="predicted"/>
<evidence type="ECO:0000256" key="1">
    <source>
        <dbReference type="SAM" id="MobiDB-lite"/>
    </source>
</evidence>
<keyword evidence="2" id="KW-0812">Transmembrane</keyword>
<dbReference type="GO" id="GO:0005509">
    <property type="term" value="F:calcium ion binding"/>
    <property type="evidence" value="ECO:0007669"/>
    <property type="project" value="InterPro"/>
</dbReference>
<dbReference type="InterPro" id="IPR015919">
    <property type="entry name" value="Cadherin-like_sf"/>
</dbReference>
<dbReference type="SUPFAM" id="SSF49313">
    <property type="entry name" value="Cadherin-like"/>
    <property type="match status" value="2"/>
</dbReference>
<reference evidence="3 4" key="1">
    <citation type="submission" date="2020-04" db="EMBL/GenBank/DDBJ databases">
        <title>Antimicrobial susceptibility and clonality of vaginal-derived multi-drug resistant Mobiluncus isolates in China.</title>
        <authorList>
            <person name="Zhang X."/>
        </authorList>
    </citation>
    <scope>NUCLEOTIDE SEQUENCE [LARGE SCALE GENOMIC DNA]</scope>
    <source>
        <strain evidence="3 4">19</strain>
    </source>
</reference>